<proteinExistence type="predicted"/>
<protein>
    <submittedName>
        <fullName evidence="1">Uncharacterized protein</fullName>
    </submittedName>
</protein>
<evidence type="ECO:0000313" key="2">
    <source>
        <dbReference type="Proteomes" id="UP000197208"/>
    </source>
</evidence>
<name>A0A246BE40_9DEIO</name>
<organism evidence="1 2">
    <name type="scientific">Deinococcus indicus</name>
    <dbReference type="NCBI Taxonomy" id="223556"/>
    <lineage>
        <taxon>Bacteria</taxon>
        <taxon>Thermotogati</taxon>
        <taxon>Deinococcota</taxon>
        <taxon>Deinococci</taxon>
        <taxon>Deinococcales</taxon>
        <taxon>Deinococcaceae</taxon>
        <taxon>Deinococcus</taxon>
    </lineage>
</organism>
<accession>A0A246BE40</accession>
<dbReference type="AlphaFoldDB" id="A0A246BE40"/>
<reference evidence="1 2" key="1">
    <citation type="submission" date="2017-05" db="EMBL/GenBank/DDBJ databases">
        <title>De novo genome assembly of Deniococcus indicus strain DR1.</title>
        <authorList>
            <person name="Chauhan D."/>
            <person name="Yennamalli R.M."/>
            <person name="Priyadarshini R."/>
        </authorList>
    </citation>
    <scope>NUCLEOTIDE SEQUENCE [LARGE SCALE GENOMIC DNA]</scope>
    <source>
        <strain evidence="1 2">DR1</strain>
    </source>
</reference>
<dbReference type="OrthoDB" id="9913075at2"/>
<gene>
    <name evidence="1" type="ORF">CBQ26_19730</name>
</gene>
<comment type="caution">
    <text evidence="1">The sequence shown here is derived from an EMBL/GenBank/DDBJ whole genome shotgun (WGS) entry which is preliminary data.</text>
</comment>
<dbReference type="RefSeq" id="WP_088250317.1">
    <property type="nucleotide sequence ID" value="NZ_NHMK01000035.1"/>
</dbReference>
<sequence>MTAQHRATRAVQVWLLAFGLLAALPVPLSALVARQSAGQPLSVTCSFRHPCPLVIHVPGQPLATLHMREITQPRP</sequence>
<keyword evidence="2" id="KW-1185">Reference proteome</keyword>
<dbReference type="EMBL" id="NHMK01000035">
    <property type="protein sequence ID" value="OWL93463.1"/>
    <property type="molecule type" value="Genomic_DNA"/>
</dbReference>
<evidence type="ECO:0000313" key="1">
    <source>
        <dbReference type="EMBL" id="OWL93463.1"/>
    </source>
</evidence>
<dbReference type="Proteomes" id="UP000197208">
    <property type="component" value="Unassembled WGS sequence"/>
</dbReference>